<evidence type="ECO:0000256" key="4">
    <source>
        <dbReference type="ARBA" id="ARBA00022989"/>
    </source>
</evidence>
<organism evidence="8 9">
    <name type="scientific">Pikeienuella piscinae</name>
    <dbReference type="NCBI Taxonomy" id="2748098"/>
    <lineage>
        <taxon>Bacteria</taxon>
        <taxon>Pseudomonadati</taxon>
        <taxon>Pseudomonadota</taxon>
        <taxon>Alphaproteobacteria</taxon>
        <taxon>Rhodobacterales</taxon>
        <taxon>Paracoccaceae</taxon>
        <taxon>Pikeienuella</taxon>
    </lineage>
</organism>
<dbReference type="InterPro" id="IPR037185">
    <property type="entry name" value="EmrE-like"/>
</dbReference>
<feature type="transmembrane region" description="Helical" evidence="6">
    <location>
        <begin position="69"/>
        <end position="89"/>
    </location>
</feature>
<dbReference type="KEGG" id="hdh:G5B40_19375"/>
<feature type="domain" description="EamA" evidence="7">
    <location>
        <begin position="155"/>
        <end position="290"/>
    </location>
</feature>
<feature type="transmembrane region" description="Helical" evidence="6">
    <location>
        <begin position="152"/>
        <end position="170"/>
    </location>
</feature>
<feature type="domain" description="EamA" evidence="7">
    <location>
        <begin position="10"/>
        <end position="139"/>
    </location>
</feature>
<dbReference type="RefSeq" id="WP_165102300.1">
    <property type="nucleotide sequence ID" value="NZ_CP049056.1"/>
</dbReference>
<feature type="transmembrane region" description="Helical" evidence="6">
    <location>
        <begin position="217"/>
        <end position="241"/>
    </location>
</feature>
<keyword evidence="9" id="KW-1185">Reference proteome</keyword>
<keyword evidence="4 6" id="KW-1133">Transmembrane helix</keyword>
<dbReference type="Pfam" id="PF00892">
    <property type="entry name" value="EamA"/>
    <property type="match status" value="2"/>
</dbReference>
<proteinExistence type="inferred from homology"/>
<feature type="transmembrane region" description="Helical" evidence="6">
    <location>
        <begin position="182"/>
        <end position="205"/>
    </location>
</feature>
<dbReference type="PANTHER" id="PTHR32322">
    <property type="entry name" value="INNER MEMBRANE TRANSPORTER"/>
    <property type="match status" value="1"/>
</dbReference>
<dbReference type="EMBL" id="CP049056">
    <property type="protein sequence ID" value="QIE57416.1"/>
    <property type="molecule type" value="Genomic_DNA"/>
</dbReference>
<keyword evidence="3 6" id="KW-0812">Transmembrane</keyword>
<dbReference type="Proteomes" id="UP000503336">
    <property type="component" value="Chromosome"/>
</dbReference>
<evidence type="ECO:0000256" key="2">
    <source>
        <dbReference type="ARBA" id="ARBA00007362"/>
    </source>
</evidence>
<accession>A0A7M3T5Y5</accession>
<keyword evidence="5 6" id="KW-0472">Membrane</keyword>
<evidence type="ECO:0000259" key="7">
    <source>
        <dbReference type="Pfam" id="PF00892"/>
    </source>
</evidence>
<reference evidence="8 9" key="1">
    <citation type="submission" date="2020-02" db="EMBL/GenBank/DDBJ databases">
        <title>complete genome sequence of Rhodobacteraceae bacterium.</title>
        <authorList>
            <person name="Park J."/>
            <person name="Kim Y.-S."/>
            <person name="Kim K.-H."/>
        </authorList>
    </citation>
    <scope>NUCLEOTIDE SEQUENCE [LARGE SCALE GENOMIC DNA]</scope>
    <source>
        <strain evidence="8 9">RR4-56</strain>
    </source>
</reference>
<comment type="similarity">
    <text evidence="2">Belongs to the EamA transporter family.</text>
</comment>
<evidence type="ECO:0000256" key="3">
    <source>
        <dbReference type="ARBA" id="ARBA00022692"/>
    </source>
</evidence>
<name>A0A7M3T5Y5_9RHOB</name>
<comment type="subcellular location">
    <subcellularLocation>
        <location evidence="1">Membrane</location>
        <topology evidence="1">Multi-pass membrane protein</topology>
    </subcellularLocation>
</comment>
<protein>
    <submittedName>
        <fullName evidence="8">DMT family transporter</fullName>
    </submittedName>
</protein>
<feature type="transmembrane region" description="Helical" evidence="6">
    <location>
        <begin position="95"/>
        <end position="115"/>
    </location>
</feature>
<evidence type="ECO:0000313" key="8">
    <source>
        <dbReference type="EMBL" id="QIE57416.1"/>
    </source>
</evidence>
<feature type="transmembrane region" description="Helical" evidence="6">
    <location>
        <begin position="271"/>
        <end position="290"/>
    </location>
</feature>
<feature type="transmembrane region" description="Helical" evidence="6">
    <location>
        <begin position="41"/>
        <end position="57"/>
    </location>
</feature>
<evidence type="ECO:0000313" key="9">
    <source>
        <dbReference type="Proteomes" id="UP000503336"/>
    </source>
</evidence>
<gene>
    <name evidence="8" type="ORF">G5B40_19375</name>
</gene>
<evidence type="ECO:0000256" key="5">
    <source>
        <dbReference type="ARBA" id="ARBA00023136"/>
    </source>
</evidence>
<sequence>MNATPASLPGHAAMLLFAALVSVSFSLGARAAPHIDPAALSAARFLIAAIAIGAIAAPRMRLKHFRATWRYPLLGGLLGGYFVLMFEALKLTDPISTGAIFTLTPIMTAGFAWLLMRQVTTGRMAVSLALAGTGAIWVIFRGDIEAILGLELGRGEAIFVIGCSFHALYAPLGRMLHRGEPVLVYTFGGLIGGFLVTGLYGARALAETNWTTLPPVVWIALFYLALAATAVTLFLVLFATLRLPSAKVMAYGYLVPSFVILWEGLFAGVWVAAPVWLGVVATIGALLLLLKD</sequence>
<dbReference type="PANTHER" id="PTHR32322:SF2">
    <property type="entry name" value="EAMA DOMAIN-CONTAINING PROTEIN"/>
    <property type="match status" value="1"/>
</dbReference>
<dbReference type="InterPro" id="IPR050638">
    <property type="entry name" value="AA-Vitamin_Transporters"/>
</dbReference>
<dbReference type="GO" id="GO:0016020">
    <property type="term" value="C:membrane"/>
    <property type="evidence" value="ECO:0007669"/>
    <property type="project" value="UniProtKB-SubCell"/>
</dbReference>
<evidence type="ECO:0000256" key="1">
    <source>
        <dbReference type="ARBA" id="ARBA00004141"/>
    </source>
</evidence>
<feature type="transmembrane region" description="Helical" evidence="6">
    <location>
        <begin position="248"/>
        <end position="265"/>
    </location>
</feature>
<evidence type="ECO:0000256" key="6">
    <source>
        <dbReference type="SAM" id="Phobius"/>
    </source>
</evidence>
<dbReference type="AlphaFoldDB" id="A0A7M3T5Y5"/>
<dbReference type="InterPro" id="IPR000620">
    <property type="entry name" value="EamA_dom"/>
</dbReference>
<feature type="transmembrane region" description="Helical" evidence="6">
    <location>
        <begin position="122"/>
        <end position="140"/>
    </location>
</feature>
<dbReference type="SUPFAM" id="SSF103481">
    <property type="entry name" value="Multidrug resistance efflux transporter EmrE"/>
    <property type="match status" value="1"/>
</dbReference>